<accession>A0A099I3E0</accession>
<dbReference type="AlphaFoldDB" id="A0A099I3E0"/>
<dbReference type="RefSeq" id="WP_044906789.1">
    <property type="nucleotide sequence ID" value="NZ_JQIF01000083.1"/>
</dbReference>
<name>A0A099I3E0_CLOIN</name>
<organism evidence="1 2">
    <name type="scientific">Clostridium innocuum</name>
    <dbReference type="NCBI Taxonomy" id="1522"/>
    <lineage>
        <taxon>Bacteria</taxon>
        <taxon>Bacillati</taxon>
        <taxon>Bacillota</taxon>
        <taxon>Clostridia</taxon>
        <taxon>Eubacteriales</taxon>
        <taxon>Clostridiaceae</taxon>
        <taxon>Clostridium</taxon>
    </lineage>
</organism>
<evidence type="ECO:0000313" key="1">
    <source>
        <dbReference type="EMBL" id="KGJ52106.1"/>
    </source>
</evidence>
<evidence type="ECO:0000313" key="2">
    <source>
        <dbReference type="Proteomes" id="UP000030008"/>
    </source>
</evidence>
<dbReference type="Proteomes" id="UP000030008">
    <property type="component" value="Unassembled WGS sequence"/>
</dbReference>
<proteinExistence type="predicted"/>
<gene>
    <name evidence="1" type="ORF">CIAN88_16530</name>
</gene>
<reference evidence="1 2" key="1">
    <citation type="submission" date="2014-08" db="EMBL/GenBank/DDBJ databases">
        <title>Clostridium innocuum, an unnegligible vancomycin-resistant pathogen causing extra-intestinal infections.</title>
        <authorList>
            <person name="Feng Y."/>
            <person name="Chiu C.-H."/>
        </authorList>
    </citation>
    <scope>NUCLEOTIDE SEQUENCE [LARGE SCALE GENOMIC DNA]</scope>
    <source>
        <strain evidence="1 2">AN88</strain>
    </source>
</reference>
<protein>
    <submittedName>
        <fullName evidence="1">Tat (Twin-arginine translocation) pathway signal sequence</fullName>
    </submittedName>
</protein>
<dbReference type="EMBL" id="JQIF01000083">
    <property type="protein sequence ID" value="KGJ52106.1"/>
    <property type="molecule type" value="Genomic_DNA"/>
</dbReference>
<sequence length="113" mass="13160">MKSSDFFRVQSNRIYFMQSGRDYSINVMKRTEVLIRPVLKKAGATVANAVANSMTNSIANGNEQVHIIVRIHLLRGYEDILMNEQVLIRGNLDYYEMVEHARRLQKKLKQYLV</sequence>
<comment type="caution">
    <text evidence="1">The sequence shown here is derived from an EMBL/GenBank/DDBJ whole genome shotgun (WGS) entry which is preliminary data.</text>
</comment>